<dbReference type="RefSeq" id="WP_190471816.1">
    <property type="nucleotide sequence ID" value="NZ_JACJPW010000094.1"/>
</dbReference>
<dbReference type="InterPro" id="IPR019270">
    <property type="entry name" value="DUF2283"/>
</dbReference>
<dbReference type="Proteomes" id="UP000641646">
    <property type="component" value="Unassembled WGS sequence"/>
</dbReference>
<dbReference type="PANTHER" id="PTHR37029">
    <property type="entry name" value="SSR1768 PROTEIN"/>
    <property type="match status" value="1"/>
</dbReference>
<dbReference type="EMBL" id="JACJPW010000094">
    <property type="protein sequence ID" value="MBD2184771.1"/>
    <property type="molecule type" value="Genomic_DNA"/>
</dbReference>
<keyword evidence="2" id="KW-1185">Reference proteome</keyword>
<dbReference type="AlphaFoldDB" id="A0A926VJ13"/>
<evidence type="ECO:0000313" key="1">
    <source>
        <dbReference type="EMBL" id="MBD2184771.1"/>
    </source>
</evidence>
<name>A0A926VJ13_9CYAN</name>
<protein>
    <submittedName>
        <fullName evidence="1">DUF2283 domain-containing protein</fullName>
    </submittedName>
</protein>
<accession>A0A926VJ13</accession>
<reference evidence="1" key="2">
    <citation type="submission" date="2020-08" db="EMBL/GenBank/DDBJ databases">
        <authorList>
            <person name="Chen M."/>
            <person name="Teng W."/>
            <person name="Zhao L."/>
            <person name="Hu C."/>
            <person name="Zhou Y."/>
            <person name="Han B."/>
            <person name="Song L."/>
            <person name="Shu W."/>
        </authorList>
    </citation>
    <scope>NUCLEOTIDE SEQUENCE</scope>
    <source>
        <strain evidence="1">FACHB-1375</strain>
    </source>
</reference>
<comment type="caution">
    <text evidence="1">The sequence shown here is derived from an EMBL/GenBank/DDBJ whole genome shotgun (WGS) entry which is preliminary data.</text>
</comment>
<sequence length="78" mass="8486">MNIHYDPEVDALYIELLPLAPGTAENRELTEDIIADYSADGKLAGLEILDASQVLGEQLQEIIVEDASVGVIHRLALL</sequence>
<evidence type="ECO:0000313" key="2">
    <source>
        <dbReference type="Proteomes" id="UP000641646"/>
    </source>
</evidence>
<proteinExistence type="predicted"/>
<dbReference type="Pfam" id="PF10049">
    <property type="entry name" value="DUF2283"/>
    <property type="match status" value="1"/>
</dbReference>
<reference evidence="1" key="1">
    <citation type="journal article" date="2015" name="ISME J.">
        <title>Draft Genome Sequence of Streptomyces incarnatus NRRL8089, which Produces the Nucleoside Antibiotic Sinefungin.</title>
        <authorList>
            <person name="Oshima K."/>
            <person name="Hattori M."/>
            <person name="Shimizu H."/>
            <person name="Fukuda K."/>
            <person name="Nemoto M."/>
            <person name="Inagaki K."/>
            <person name="Tamura T."/>
        </authorList>
    </citation>
    <scope>NUCLEOTIDE SEQUENCE</scope>
    <source>
        <strain evidence="1">FACHB-1375</strain>
    </source>
</reference>
<dbReference type="PANTHER" id="PTHR37029:SF1">
    <property type="entry name" value="SSR1768 PROTEIN"/>
    <property type="match status" value="1"/>
</dbReference>
<gene>
    <name evidence="1" type="ORF">H6G03_27490</name>
</gene>
<organism evidence="1 2">
    <name type="scientific">Aerosakkonema funiforme FACHB-1375</name>
    <dbReference type="NCBI Taxonomy" id="2949571"/>
    <lineage>
        <taxon>Bacteria</taxon>
        <taxon>Bacillati</taxon>
        <taxon>Cyanobacteriota</taxon>
        <taxon>Cyanophyceae</taxon>
        <taxon>Oscillatoriophycideae</taxon>
        <taxon>Aerosakkonematales</taxon>
        <taxon>Aerosakkonemataceae</taxon>
        <taxon>Aerosakkonema</taxon>
    </lineage>
</organism>